<dbReference type="SMART" id="SM00233">
    <property type="entry name" value="PH"/>
    <property type="match status" value="2"/>
</dbReference>
<dbReference type="eggNOG" id="ENOG502S04D">
    <property type="taxonomic scope" value="Eukaryota"/>
</dbReference>
<feature type="compositionally biased region" description="Basic and acidic residues" evidence="1">
    <location>
        <begin position="157"/>
        <end position="168"/>
    </location>
</feature>
<dbReference type="OMA" id="GQFSYYK"/>
<feature type="compositionally biased region" description="Acidic residues" evidence="1">
    <location>
        <begin position="169"/>
        <end position="178"/>
    </location>
</feature>
<organism evidence="3 4">
    <name type="scientific">Eremothecium gossypii (strain ATCC 10895 / CBS 109.51 / FGSC 9923 / NRRL Y-1056)</name>
    <name type="common">Yeast</name>
    <name type="synonym">Ashbya gossypii</name>
    <dbReference type="NCBI Taxonomy" id="284811"/>
    <lineage>
        <taxon>Eukaryota</taxon>
        <taxon>Fungi</taxon>
        <taxon>Dikarya</taxon>
        <taxon>Ascomycota</taxon>
        <taxon>Saccharomycotina</taxon>
        <taxon>Saccharomycetes</taxon>
        <taxon>Saccharomycetales</taxon>
        <taxon>Saccharomycetaceae</taxon>
        <taxon>Eremothecium</taxon>
    </lineage>
</organism>
<dbReference type="PANTHER" id="PTHR14336">
    <property type="entry name" value="TANDEM PH DOMAIN CONTAINING PROTEIN"/>
    <property type="match status" value="1"/>
</dbReference>
<dbReference type="OrthoDB" id="2157866at2759"/>
<dbReference type="InterPro" id="IPR011993">
    <property type="entry name" value="PH-like_dom_sf"/>
</dbReference>
<dbReference type="KEGG" id="ago:AGOS_AER261C"/>
<dbReference type="GeneID" id="4621329"/>
<dbReference type="SUPFAM" id="SSF50729">
    <property type="entry name" value="PH domain-like"/>
    <property type="match status" value="2"/>
</dbReference>
<dbReference type="Proteomes" id="UP000000591">
    <property type="component" value="Chromosome V"/>
</dbReference>
<reference evidence="4" key="2">
    <citation type="journal article" date="2013" name="G3 (Bethesda)">
        <title>Genomes of Ashbya fungi isolated from insects reveal four mating-type loci, numerous translocations, lack of transposons, and distinct gene duplications.</title>
        <authorList>
            <person name="Dietrich F.S."/>
            <person name="Voegeli S."/>
            <person name="Kuo S."/>
            <person name="Philippsen P."/>
        </authorList>
    </citation>
    <scope>GENOME REANNOTATION</scope>
    <source>
        <strain evidence="4">ATCC 10895 / CBS 109.51 / FGSC 9923 / NRRL Y-1056</strain>
    </source>
</reference>
<dbReference type="Gene3D" id="2.30.29.30">
    <property type="entry name" value="Pleckstrin-homology domain (PH domain)/Phosphotyrosine-binding domain (PTB)"/>
    <property type="match status" value="2"/>
</dbReference>
<dbReference type="PIRSF" id="PIRSF013217">
    <property type="entry name" value="UCP013217_Opy1"/>
    <property type="match status" value="1"/>
</dbReference>
<evidence type="ECO:0000313" key="3">
    <source>
        <dbReference type="EMBL" id="AAS52942.2"/>
    </source>
</evidence>
<evidence type="ECO:0000256" key="1">
    <source>
        <dbReference type="SAM" id="MobiDB-lite"/>
    </source>
</evidence>
<dbReference type="InterPro" id="IPR051707">
    <property type="entry name" value="PI-Interact_SigTrans_Reg"/>
</dbReference>
<protein>
    <submittedName>
        <fullName evidence="3">AER261Cp</fullName>
    </submittedName>
</protein>
<sequence length="341" mass="39001">MVHAQFSTPALRPTIYDENEVLMSSFLVKRPTQSTSSLDEQQDIASVLHHNMLWKSNHRYWCVLRRGQFSYYKDQTERKAERVVLVADLLYCRIYDENMLDLYTREKTFRFKADDYALAQKWEQAFKQVMQGRGESTVAEPVGEESCLAGDLPADVVRPKEEAGPSRQEEDEEEEDDGFDVVCETDFEAAPPRTEQLSAAEQRSSAASDVASVNNGVISEEDKAFYEAYNPQGNERLIQSGLLYGQVRNSIRRKKWKPFKGELTNRHLKLVSVATSQVFATIDLAEVVDCVELDKNDPCFALIVTTQRLKFKAKTDEELVDWIINIKSSVIVRERLPQAPQ</sequence>
<feature type="domain" description="PH" evidence="2">
    <location>
        <begin position="236"/>
        <end position="331"/>
    </location>
</feature>
<proteinExistence type="predicted"/>
<dbReference type="FunCoup" id="Q756J3">
    <property type="interactions" value="210"/>
</dbReference>
<dbReference type="STRING" id="284811.Q756J3"/>
<dbReference type="InterPro" id="IPR016609">
    <property type="entry name" value="Opy1"/>
</dbReference>
<feature type="region of interest" description="Disordered" evidence="1">
    <location>
        <begin position="150"/>
        <end position="178"/>
    </location>
</feature>
<dbReference type="InParanoid" id="Q756J3"/>
<dbReference type="PANTHER" id="PTHR14336:SF8">
    <property type="entry name" value="PROTEIN OPY1"/>
    <property type="match status" value="1"/>
</dbReference>
<evidence type="ECO:0000313" key="4">
    <source>
        <dbReference type="Proteomes" id="UP000000591"/>
    </source>
</evidence>
<feature type="domain" description="PH" evidence="2">
    <location>
        <begin position="20"/>
        <end position="131"/>
    </location>
</feature>
<dbReference type="GO" id="GO:0005543">
    <property type="term" value="F:phospholipid binding"/>
    <property type="evidence" value="ECO:0000318"/>
    <property type="project" value="GO_Central"/>
</dbReference>
<dbReference type="HOGENOM" id="CLU_038624_0_0_1"/>
<dbReference type="PROSITE" id="PS50003">
    <property type="entry name" value="PH_DOMAIN"/>
    <property type="match status" value="2"/>
</dbReference>
<keyword evidence="4" id="KW-1185">Reference proteome</keyword>
<gene>
    <name evidence="3" type="ORF">AGOS_AER261C</name>
</gene>
<name>Q756J3_EREGS</name>
<reference evidence="3 4" key="1">
    <citation type="journal article" date="2004" name="Science">
        <title>The Ashbya gossypii genome as a tool for mapping the ancient Saccharomyces cerevisiae genome.</title>
        <authorList>
            <person name="Dietrich F.S."/>
            <person name="Voegeli S."/>
            <person name="Brachat S."/>
            <person name="Lerch A."/>
            <person name="Gates K."/>
            <person name="Steiner S."/>
            <person name="Mohr C."/>
            <person name="Pohlmann R."/>
            <person name="Luedi P."/>
            <person name="Choi S."/>
            <person name="Wing R.A."/>
            <person name="Flavier A."/>
            <person name="Gaffney T.D."/>
            <person name="Philippsen P."/>
        </authorList>
    </citation>
    <scope>NUCLEOTIDE SEQUENCE [LARGE SCALE GENOMIC DNA]</scope>
    <source>
        <strain evidence="4">ATCC 10895 / CBS 109.51 / FGSC 9923 / NRRL Y-1056</strain>
    </source>
</reference>
<dbReference type="EMBL" id="AE016818">
    <property type="protein sequence ID" value="AAS52942.2"/>
    <property type="molecule type" value="Genomic_DNA"/>
</dbReference>
<dbReference type="InterPro" id="IPR001849">
    <property type="entry name" value="PH_domain"/>
</dbReference>
<dbReference type="AlphaFoldDB" id="Q756J3"/>
<dbReference type="RefSeq" id="NP_985118.2">
    <property type="nucleotide sequence ID" value="NM_210472.2"/>
</dbReference>
<dbReference type="GO" id="GO:0043325">
    <property type="term" value="F:phosphatidylinositol-3,4-bisphosphate binding"/>
    <property type="evidence" value="ECO:0000318"/>
    <property type="project" value="GO_Central"/>
</dbReference>
<dbReference type="GO" id="GO:0005886">
    <property type="term" value="C:plasma membrane"/>
    <property type="evidence" value="ECO:0000318"/>
    <property type="project" value="GO_Central"/>
</dbReference>
<accession>Q756J3</accession>
<dbReference type="Pfam" id="PF00169">
    <property type="entry name" value="PH"/>
    <property type="match status" value="1"/>
</dbReference>
<evidence type="ECO:0000259" key="2">
    <source>
        <dbReference type="PROSITE" id="PS50003"/>
    </source>
</evidence>